<organism evidence="1 2">
    <name type="scientific">Sphaerobolus stellatus (strain SS14)</name>
    <dbReference type="NCBI Taxonomy" id="990650"/>
    <lineage>
        <taxon>Eukaryota</taxon>
        <taxon>Fungi</taxon>
        <taxon>Dikarya</taxon>
        <taxon>Basidiomycota</taxon>
        <taxon>Agaricomycotina</taxon>
        <taxon>Agaricomycetes</taxon>
        <taxon>Phallomycetidae</taxon>
        <taxon>Geastrales</taxon>
        <taxon>Sphaerobolaceae</taxon>
        <taxon>Sphaerobolus</taxon>
    </lineage>
</organism>
<protein>
    <submittedName>
        <fullName evidence="1">Uncharacterized protein</fullName>
    </submittedName>
</protein>
<dbReference type="HOGENOM" id="CLU_1908019_0_0_1"/>
<evidence type="ECO:0000313" key="2">
    <source>
        <dbReference type="Proteomes" id="UP000054279"/>
    </source>
</evidence>
<name>A0A0C9V8H9_SPHS4</name>
<dbReference type="Proteomes" id="UP000054279">
    <property type="component" value="Unassembled WGS sequence"/>
</dbReference>
<accession>A0A0C9V8H9</accession>
<dbReference type="AlphaFoldDB" id="A0A0C9V8H9"/>
<dbReference type="EMBL" id="KN837210">
    <property type="protein sequence ID" value="KIJ33626.1"/>
    <property type="molecule type" value="Genomic_DNA"/>
</dbReference>
<gene>
    <name evidence="1" type="ORF">M422DRAFT_264393</name>
</gene>
<reference evidence="1 2" key="1">
    <citation type="submission" date="2014-06" db="EMBL/GenBank/DDBJ databases">
        <title>Evolutionary Origins and Diversification of the Mycorrhizal Mutualists.</title>
        <authorList>
            <consortium name="DOE Joint Genome Institute"/>
            <consortium name="Mycorrhizal Genomics Consortium"/>
            <person name="Kohler A."/>
            <person name="Kuo A."/>
            <person name="Nagy L.G."/>
            <person name="Floudas D."/>
            <person name="Copeland A."/>
            <person name="Barry K.W."/>
            <person name="Cichocki N."/>
            <person name="Veneault-Fourrey C."/>
            <person name="LaButti K."/>
            <person name="Lindquist E.A."/>
            <person name="Lipzen A."/>
            <person name="Lundell T."/>
            <person name="Morin E."/>
            <person name="Murat C."/>
            <person name="Riley R."/>
            <person name="Ohm R."/>
            <person name="Sun H."/>
            <person name="Tunlid A."/>
            <person name="Henrissat B."/>
            <person name="Grigoriev I.V."/>
            <person name="Hibbett D.S."/>
            <person name="Martin F."/>
        </authorList>
    </citation>
    <scope>NUCLEOTIDE SEQUENCE [LARGE SCALE GENOMIC DNA]</scope>
    <source>
        <strain evidence="1 2">SS14</strain>
    </source>
</reference>
<sequence>MELKNIIIEKTFLSFAVALPEGTQMALPVLRNIIFHELATLDPAFHHHEAHGLDLPDRRETPDSPTLYVVPKRLRGGKKLERAPLADYLAIKSQAQIINAGGNKRNWEELLRRCLTWSHVLEGLPLLSCSRLG</sequence>
<evidence type="ECO:0000313" key="1">
    <source>
        <dbReference type="EMBL" id="KIJ33626.1"/>
    </source>
</evidence>
<proteinExistence type="predicted"/>
<keyword evidence="2" id="KW-1185">Reference proteome</keyword>